<dbReference type="GO" id="GO:0008049">
    <property type="term" value="P:male courtship behavior"/>
    <property type="evidence" value="ECO:0007669"/>
    <property type="project" value="TreeGrafter"/>
</dbReference>
<organism evidence="9 10">
    <name type="scientific">Lutzomyia longipalpis</name>
    <name type="common">Sand fly</name>
    <dbReference type="NCBI Taxonomy" id="7200"/>
    <lineage>
        <taxon>Eukaryota</taxon>
        <taxon>Metazoa</taxon>
        <taxon>Ecdysozoa</taxon>
        <taxon>Arthropoda</taxon>
        <taxon>Hexapoda</taxon>
        <taxon>Insecta</taxon>
        <taxon>Pterygota</taxon>
        <taxon>Neoptera</taxon>
        <taxon>Endopterygota</taxon>
        <taxon>Diptera</taxon>
        <taxon>Nematocera</taxon>
        <taxon>Psychodoidea</taxon>
        <taxon>Psychodidae</taxon>
        <taxon>Lutzomyia</taxon>
        <taxon>Lutzomyia</taxon>
    </lineage>
</organism>
<evidence type="ECO:0000313" key="9">
    <source>
        <dbReference type="EnsemblMetazoa" id="LLOJ010775-PA"/>
    </source>
</evidence>
<sequence>MDLPELFNSYFTFFRFFGMCIQTPGLSKRTKILSYFSSIFWSFYACASLFLMYSINKSTIHSETVHFFQAIGLHLTHLTVMLETLATEKKQLNFWKNLKNIERFYGPELKDVKLKYIQCKRIVVRKILILLGISLLIESIYVTNHFYNHGRIETFVFDVLSWILNIASVMVGRFQHMSHLIVIEILKVHLEIFNNSLMKLKGNINFFDDKSLIEELNLIKFRHTYIWELCKSINSCYLWSQMINFLINFLQLTSILYYIYYLIVKGSFLLFFPMFLLFILVSSNYLFVIKAADDVQVEAQKTPQLIHNLLQHNKESLRGFVKNCILDLSFQIHHERIIITVGKLFVLNFALITTVFGTIVTYLVIFIQFF</sequence>
<dbReference type="EnsemblMetazoa" id="LLOJ010775-RA">
    <property type="protein sequence ID" value="LLOJ010775-PA"/>
    <property type="gene ID" value="LLOJ010775"/>
</dbReference>
<evidence type="ECO:0000256" key="6">
    <source>
        <dbReference type="ARBA" id="ARBA00023170"/>
    </source>
</evidence>
<evidence type="ECO:0000256" key="8">
    <source>
        <dbReference type="RuleBase" id="RU363108"/>
    </source>
</evidence>
<comment type="function">
    <text evidence="8">Gustatory receptor which mediates acceptance or avoidance behavior, depending on its substrates.</text>
</comment>
<dbReference type="GO" id="GO:0043025">
    <property type="term" value="C:neuronal cell body"/>
    <property type="evidence" value="ECO:0007669"/>
    <property type="project" value="TreeGrafter"/>
</dbReference>
<keyword evidence="4 8" id="KW-1133">Transmembrane helix</keyword>
<feature type="transmembrane region" description="Helical" evidence="8">
    <location>
        <begin position="33"/>
        <end position="55"/>
    </location>
</feature>
<feature type="transmembrane region" description="Helical" evidence="8">
    <location>
        <begin position="245"/>
        <end position="263"/>
    </location>
</feature>
<keyword evidence="5 8" id="KW-0472">Membrane</keyword>
<dbReference type="InterPro" id="IPR013604">
    <property type="entry name" value="7TM_chemorcpt"/>
</dbReference>
<feature type="transmembrane region" description="Helical" evidence="8">
    <location>
        <begin position="154"/>
        <end position="172"/>
    </location>
</feature>
<evidence type="ECO:0000256" key="5">
    <source>
        <dbReference type="ARBA" id="ARBA00023136"/>
    </source>
</evidence>
<evidence type="ECO:0000256" key="4">
    <source>
        <dbReference type="ARBA" id="ARBA00022989"/>
    </source>
</evidence>
<dbReference type="AlphaFoldDB" id="A0A240SXY1"/>
<accession>A0A240SXY1</accession>
<evidence type="ECO:0000256" key="3">
    <source>
        <dbReference type="ARBA" id="ARBA00022692"/>
    </source>
</evidence>
<dbReference type="VEuPathDB" id="VectorBase:LLOJ010775"/>
<evidence type="ECO:0000256" key="1">
    <source>
        <dbReference type="ARBA" id="ARBA00004651"/>
    </source>
</evidence>
<keyword evidence="6 8" id="KW-0675">Receptor</keyword>
<dbReference type="EMBL" id="AJWK01012970">
    <property type="status" value="NOT_ANNOTATED_CDS"/>
    <property type="molecule type" value="Genomic_DNA"/>
</dbReference>
<dbReference type="GO" id="GO:0030425">
    <property type="term" value="C:dendrite"/>
    <property type="evidence" value="ECO:0007669"/>
    <property type="project" value="TreeGrafter"/>
</dbReference>
<feature type="transmembrane region" description="Helical" evidence="8">
    <location>
        <begin position="123"/>
        <end position="142"/>
    </location>
</feature>
<evidence type="ECO:0000256" key="7">
    <source>
        <dbReference type="ARBA" id="ARBA00023224"/>
    </source>
</evidence>
<dbReference type="GO" id="GO:0005886">
    <property type="term" value="C:plasma membrane"/>
    <property type="evidence" value="ECO:0007669"/>
    <property type="project" value="UniProtKB-SubCell"/>
</dbReference>
<evidence type="ECO:0000313" key="10">
    <source>
        <dbReference type="Proteomes" id="UP000092461"/>
    </source>
</evidence>
<keyword evidence="3 8" id="KW-0812">Transmembrane</keyword>
<dbReference type="PANTHER" id="PTHR21143:SF133">
    <property type="entry name" value="GUSTATORY AND PHEROMONE RECEPTOR 32A-RELATED"/>
    <property type="match status" value="1"/>
</dbReference>
<dbReference type="GO" id="GO:0007635">
    <property type="term" value="P:chemosensory behavior"/>
    <property type="evidence" value="ECO:0007669"/>
    <property type="project" value="TreeGrafter"/>
</dbReference>
<comment type="caution">
    <text evidence="8">Lacks conserved residue(s) required for the propagation of feature annotation.</text>
</comment>
<name>A0A240SXY1_LUTLO</name>
<proteinExistence type="inferred from homology"/>
<dbReference type="Proteomes" id="UP000092461">
    <property type="component" value="Unassembled WGS sequence"/>
</dbReference>
<dbReference type="GO" id="GO:0030424">
    <property type="term" value="C:axon"/>
    <property type="evidence" value="ECO:0007669"/>
    <property type="project" value="TreeGrafter"/>
</dbReference>
<comment type="subcellular location">
    <subcellularLocation>
        <location evidence="1 8">Cell membrane</location>
        <topology evidence="1 8">Multi-pass membrane protein</topology>
    </subcellularLocation>
</comment>
<dbReference type="Pfam" id="PF08395">
    <property type="entry name" value="7tm_7"/>
    <property type="match status" value="1"/>
</dbReference>
<comment type="similarity">
    <text evidence="8">Belongs to the insect chemoreceptor superfamily. Gustatory receptor (GR) family.</text>
</comment>
<dbReference type="GO" id="GO:0007165">
    <property type="term" value="P:signal transduction"/>
    <property type="evidence" value="ECO:0007669"/>
    <property type="project" value="UniProtKB-KW"/>
</dbReference>
<protein>
    <recommendedName>
        <fullName evidence="8">Gustatory receptor</fullName>
    </recommendedName>
</protein>
<feature type="transmembrane region" description="Helical" evidence="8">
    <location>
        <begin position="269"/>
        <end position="288"/>
    </location>
</feature>
<keyword evidence="7 8" id="KW-0807">Transducer</keyword>
<evidence type="ECO:0000256" key="2">
    <source>
        <dbReference type="ARBA" id="ARBA00022475"/>
    </source>
</evidence>
<dbReference type="PANTHER" id="PTHR21143">
    <property type="entry name" value="INVERTEBRATE GUSTATORY RECEPTOR"/>
    <property type="match status" value="1"/>
</dbReference>
<reference evidence="9" key="1">
    <citation type="submission" date="2020-05" db="UniProtKB">
        <authorList>
            <consortium name="EnsemblMetazoa"/>
        </authorList>
    </citation>
    <scope>IDENTIFICATION</scope>
    <source>
        <strain evidence="9">Jacobina</strain>
    </source>
</reference>
<dbReference type="GO" id="GO:0050909">
    <property type="term" value="P:sensory perception of taste"/>
    <property type="evidence" value="ECO:0007669"/>
    <property type="project" value="InterPro"/>
</dbReference>
<keyword evidence="2 8" id="KW-1003">Cell membrane</keyword>
<feature type="transmembrane region" description="Helical" evidence="8">
    <location>
        <begin position="344"/>
        <end position="369"/>
    </location>
</feature>
<keyword evidence="10" id="KW-1185">Reference proteome</keyword>